<dbReference type="EMBL" id="JAGGKQ010000015">
    <property type="protein sequence ID" value="MBP1923042.1"/>
    <property type="molecule type" value="Genomic_DNA"/>
</dbReference>
<protein>
    <submittedName>
        <fullName evidence="1">Uncharacterized protein</fullName>
    </submittedName>
</protein>
<name>A0A8T4GIX3_9EURY</name>
<accession>A0A8T4GIX3</accession>
<dbReference type="AlphaFoldDB" id="A0A8T4GIX3"/>
<gene>
    <name evidence="1" type="ORF">J2751_002079</name>
</gene>
<keyword evidence="2" id="KW-1185">Reference proteome</keyword>
<organism evidence="1 2">
    <name type="scientific">Halorubrum alkaliphilum</name>
    <dbReference type="NCBI Taxonomy" id="261290"/>
    <lineage>
        <taxon>Archaea</taxon>
        <taxon>Methanobacteriati</taxon>
        <taxon>Methanobacteriota</taxon>
        <taxon>Stenosarchaea group</taxon>
        <taxon>Halobacteria</taxon>
        <taxon>Halobacteriales</taxon>
        <taxon>Haloferacaceae</taxon>
        <taxon>Halorubrum</taxon>
    </lineage>
</organism>
<sequence length="172" mass="19189">MEPIEPDDDLLESLYVTNKVAKQLADEATEAYDRGDATRSNVCSARKNALYRTKTTVLNRIVAHDPSLVAGEYHAINGDVWLLVTVNGWEFHQPPYAFGSDLTDRIATANSPDEPMDVPYVREAGIERSDRSLEEALVALAEHGVNANDYLARSTVQGKRDQIVDVRWSCLR</sequence>
<reference evidence="1" key="1">
    <citation type="submission" date="2021-03" db="EMBL/GenBank/DDBJ databases">
        <title>Genomic Encyclopedia of Type Strains, Phase IV (KMG-IV): sequencing the most valuable type-strain genomes for metagenomic binning, comparative biology and taxonomic classification.</title>
        <authorList>
            <person name="Goeker M."/>
        </authorList>
    </citation>
    <scope>NUCLEOTIDE SEQUENCE</scope>
    <source>
        <strain evidence="1">DSM 23564</strain>
    </source>
</reference>
<evidence type="ECO:0000313" key="2">
    <source>
        <dbReference type="Proteomes" id="UP000823588"/>
    </source>
</evidence>
<dbReference type="OrthoDB" id="350400at2157"/>
<dbReference type="Proteomes" id="UP000823588">
    <property type="component" value="Unassembled WGS sequence"/>
</dbReference>
<dbReference type="RefSeq" id="WP_209485749.1">
    <property type="nucleotide sequence ID" value="NZ_JAGGKQ010000015.1"/>
</dbReference>
<proteinExistence type="predicted"/>
<comment type="caution">
    <text evidence="1">The sequence shown here is derived from an EMBL/GenBank/DDBJ whole genome shotgun (WGS) entry which is preliminary data.</text>
</comment>
<evidence type="ECO:0000313" key="1">
    <source>
        <dbReference type="EMBL" id="MBP1923042.1"/>
    </source>
</evidence>